<evidence type="ECO:0000313" key="2">
    <source>
        <dbReference type="Proteomes" id="UP001183226"/>
    </source>
</evidence>
<comment type="caution">
    <text evidence="1">The sequence shown here is derived from an EMBL/GenBank/DDBJ whole genome shotgun (WGS) entry which is preliminary data.</text>
</comment>
<organism evidence="1 2">
    <name type="scientific">Streptomonospora wellingtoniae</name>
    <dbReference type="NCBI Taxonomy" id="3075544"/>
    <lineage>
        <taxon>Bacteria</taxon>
        <taxon>Bacillati</taxon>
        <taxon>Actinomycetota</taxon>
        <taxon>Actinomycetes</taxon>
        <taxon>Streptosporangiales</taxon>
        <taxon>Nocardiopsidaceae</taxon>
        <taxon>Streptomonospora</taxon>
    </lineage>
</organism>
<dbReference type="RefSeq" id="WP_311545113.1">
    <property type="nucleotide sequence ID" value="NZ_JAVREK010000009.1"/>
</dbReference>
<keyword evidence="2" id="KW-1185">Reference proteome</keyword>
<dbReference type="Proteomes" id="UP001183226">
    <property type="component" value="Unassembled WGS sequence"/>
</dbReference>
<name>A0ABU2KTL8_9ACTN</name>
<protein>
    <submittedName>
        <fullName evidence="1">Uncharacterized protein</fullName>
    </submittedName>
</protein>
<evidence type="ECO:0000313" key="1">
    <source>
        <dbReference type="EMBL" id="MDT0302635.1"/>
    </source>
</evidence>
<proteinExistence type="predicted"/>
<accession>A0ABU2KTL8</accession>
<dbReference type="EMBL" id="JAVREK010000009">
    <property type="protein sequence ID" value="MDT0302635.1"/>
    <property type="molecule type" value="Genomic_DNA"/>
</dbReference>
<sequence>MHQDLTLETILAGLALYAPVGESRRGRVSSTTLDPDGPGLLKAVIDFGSTPEGPDTGPDLEIASRRFGGGDADQRLRAFCAERELMERRSRDPAGAASFALGEDAAWSAAVVALDGRDHAFTVLTSAHAWVGAGLDGEGVMVRVFTPPPGPGPAALRRIRGAGELEPLLGRG</sequence>
<gene>
    <name evidence="1" type="ORF">RM446_10990</name>
</gene>
<reference evidence="2" key="1">
    <citation type="submission" date="2023-07" db="EMBL/GenBank/DDBJ databases">
        <title>30 novel species of actinomycetes from the DSMZ collection.</title>
        <authorList>
            <person name="Nouioui I."/>
        </authorList>
    </citation>
    <scope>NUCLEOTIDE SEQUENCE [LARGE SCALE GENOMIC DNA]</scope>
    <source>
        <strain evidence="2">DSM 45055</strain>
    </source>
</reference>